<dbReference type="GO" id="GO:0042597">
    <property type="term" value="C:periplasmic space"/>
    <property type="evidence" value="ECO:0007669"/>
    <property type="project" value="UniProtKB-ARBA"/>
</dbReference>
<feature type="domain" description="Solute-binding protein family 5" evidence="6">
    <location>
        <begin position="80"/>
        <end position="428"/>
    </location>
</feature>
<protein>
    <submittedName>
        <fullName evidence="7">ABC transporter substrate-binding protein</fullName>
    </submittedName>
</protein>
<gene>
    <name evidence="7" type="ORF">HJG52_17110</name>
</gene>
<comment type="subcellular location">
    <subcellularLocation>
        <location evidence="1">Cell envelope</location>
    </subcellularLocation>
</comment>
<name>A0A849HMF4_9MICO</name>
<evidence type="ECO:0000256" key="5">
    <source>
        <dbReference type="SAM" id="SignalP"/>
    </source>
</evidence>
<evidence type="ECO:0000256" key="3">
    <source>
        <dbReference type="ARBA" id="ARBA00022448"/>
    </source>
</evidence>
<comment type="caution">
    <text evidence="7">The sequence shown here is derived from an EMBL/GenBank/DDBJ whole genome shotgun (WGS) entry which is preliminary data.</text>
</comment>
<dbReference type="RefSeq" id="WP_171244822.1">
    <property type="nucleotide sequence ID" value="NZ_JABEPQ010000004.1"/>
</dbReference>
<feature type="signal peptide" evidence="5">
    <location>
        <begin position="1"/>
        <end position="26"/>
    </location>
</feature>
<dbReference type="AlphaFoldDB" id="A0A849HMF4"/>
<proteinExistence type="inferred from homology"/>
<keyword evidence="8" id="KW-1185">Reference proteome</keyword>
<evidence type="ECO:0000313" key="7">
    <source>
        <dbReference type="EMBL" id="NNM47714.1"/>
    </source>
</evidence>
<dbReference type="PIRSF" id="PIRSF002741">
    <property type="entry name" value="MppA"/>
    <property type="match status" value="1"/>
</dbReference>
<dbReference type="GO" id="GO:0043190">
    <property type="term" value="C:ATP-binding cassette (ABC) transporter complex"/>
    <property type="evidence" value="ECO:0007669"/>
    <property type="project" value="InterPro"/>
</dbReference>
<dbReference type="Pfam" id="PF00496">
    <property type="entry name" value="SBP_bac_5"/>
    <property type="match status" value="1"/>
</dbReference>
<evidence type="ECO:0000256" key="2">
    <source>
        <dbReference type="ARBA" id="ARBA00005695"/>
    </source>
</evidence>
<dbReference type="GO" id="GO:1904680">
    <property type="term" value="F:peptide transmembrane transporter activity"/>
    <property type="evidence" value="ECO:0007669"/>
    <property type="project" value="TreeGrafter"/>
</dbReference>
<comment type="similarity">
    <text evidence="2">Belongs to the bacterial solute-binding protein 5 family.</text>
</comment>
<dbReference type="Gene3D" id="3.40.190.10">
    <property type="entry name" value="Periplasmic binding protein-like II"/>
    <property type="match status" value="1"/>
</dbReference>
<dbReference type="PANTHER" id="PTHR30290:SF10">
    <property type="entry name" value="PERIPLASMIC OLIGOPEPTIDE-BINDING PROTEIN-RELATED"/>
    <property type="match status" value="1"/>
</dbReference>
<dbReference type="InterPro" id="IPR000914">
    <property type="entry name" value="SBP_5_dom"/>
</dbReference>
<accession>A0A849HMF4</accession>
<keyword evidence="4 5" id="KW-0732">Signal</keyword>
<feature type="chain" id="PRO_5038600673" evidence="5">
    <location>
        <begin position="27"/>
        <end position="510"/>
    </location>
</feature>
<evidence type="ECO:0000256" key="4">
    <source>
        <dbReference type="ARBA" id="ARBA00022729"/>
    </source>
</evidence>
<dbReference type="CDD" id="cd00995">
    <property type="entry name" value="PBP2_NikA_DppA_OppA_like"/>
    <property type="match status" value="1"/>
</dbReference>
<dbReference type="EMBL" id="JABEPQ010000004">
    <property type="protein sequence ID" value="NNM47714.1"/>
    <property type="molecule type" value="Genomic_DNA"/>
</dbReference>
<dbReference type="PANTHER" id="PTHR30290">
    <property type="entry name" value="PERIPLASMIC BINDING COMPONENT OF ABC TRANSPORTER"/>
    <property type="match status" value="1"/>
</dbReference>
<evidence type="ECO:0000313" key="8">
    <source>
        <dbReference type="Proteomes" id="UP000588586"/>
    </source>
</evidence>
<dbReference type="InterPro" id="IPR030678">
    <property type="entry name" value="Peptide/Ni-bd"/>
</dbReference>
<dbReference type="GO" id="GO:0030313">
    <property type="term" value="C:cell envelope"/>
    <property type="evidence" value="ECO:0007669"/>
    <property type="project" value="UniProtKB-SubCell"/>
</dbReference>
<dbReference type="PROSITE" id="PS51257">
    <property type="entry name" value="PROKAR_LIPOPROTEIN"/>
    <property type="match status" value="1"/>
</dbReference>
<evidence type="ECO:0000259" key="6">
    <source>
        <dbReference type="Pfam" id="PF00496"/>
    </source>
</evidence>
<keyword evidence="3" id="KW-0813">Transport</keyword>
<evidence type="ECO:0000256" key="1">
    <source>
        <dbReference type="ARBA" id="ARBA00004196"/>
    </source>
</evidence>
<dbReference type="Proteomes" id="UP000588586">
    <property type="component" value="Unassembled WGS sequence"/>
</dbReference>
<dbReference type="GO" id="GO:0015833">
    <property type="term" value="P:peptide transport"/>
    <property type="evidence" value="ECO:0007669"/>
    <property type="project" value="TreeGrafter"/>
</dbReference>
<dbReference type="InterPro" id="IPR039424">
    <property type="entry name" value="SBP_5"/>
</dbReference>
<dbReference type="Gene3D" id="3.90.76.10">
    <property type="entry name" value="Dipeptide-binding Protein, Domain 1"/>
    <property type="match status" value="1"/>
</dbReference>
<organism evidence="7 8">
    <name type="scientific">Knoellia koreensis</name>
    <dbReference type="NCBI Taxonomy" id="2730921"/>
    <lineage>
        <taxon>Bacteria</taxon>
        <taxon>Bacillati</taxon>
        <taxon>Actinomycetota</taxon>
        <taxon>Actinomycetes</taxon>
        <taxon>Micrococcales</taxon>
        <taxon>Intrasporangiaceae</taxon>
        <taxon>Knoellia</taxon>
    </lineage>
</organism>
<dbReference type="SUPFAM" id="SSF53850">
    <property type="entry name" value="Periplasmic binding protein-like II"/>
    <property type="match status" value="1"/>
</dbReference>
<dbReference type="Gene3D" id="3.10.105.10">
    <property type="entry name" value="Dipeptide-binding Protein, Domain 3"/>
    <property type="match status" value="1"/>
</dbReference>
<reference evidence="7 8" key="1">
    <citation type="submission" date="2020-04" db="EMBL/GenBank/DDBJ databases">
        <title>Knoellia sp. isolate from air conditioner.</title>
        <authorList>
            <person name="Chea S."/>
            <person name="Kim D.-U."/>
        </authorList>
    </citation>
    <scope>NUCLEOTIDE SEQUENCE [LARGE SCALE GENOMIC DNA]</scope>
    <source>
        <strain evidence="7 8">DB2414S</strain>
    </source>
</reference>
<sequence>MNPLRKSVVVGVAAAMLVLASCSNQPSTPGSTGGAADKTLTIAETNPPQTFDPIQSSQIATMYAWQHLYNGLARVDAQGELQPDLATEWKASDDGLTYDFTLRDGVTFSDGSPLTADDVVFSFERLLTKGLPYSQSRFADLESVKAVDATHVQFKLKKPNAGFLLNVGSPFFIGSAILSKKFASSNDPKTTVLGTGPFKVQSYTPNQELVLVRNDKHWNKDALPDYGTLRIKYMPDQSAQVAALSSGQVDLIFPSAENAVQLEKNAKIKVESVKGTNTMRLNINSGRKPFDNPDVRRAISLSLDRDEIVQGAFLGKAEPSAQIPPSLPGALPLSELPHQTRDVAKAKELLAKAGYANGLKITLDHLAGYATYLDRFAQLVKSQLAEAGIEVVIEANQNSVWLDHQNNAKYDIMDNVYSFNGDPMTLLSPRPGRQGPTPAEVTAAMAKATAGSPEDYRSNLQALMKLENDLVFPDIAVAAPMSMIAFGERVSGAEPDPTLARQFLADVTVK</sequence>